<evidence type="ECO:0000313" key="2">
    <source>
        <dbReference type="EMBL" id="MFB9738544.1"/>
    </source>
</evidence>
<feature type="transmembrane region" description="Helical" evidence="1">
    <location>
        <begin position="95"/>
        <end position="118"/>
    </location>
</feature>
<sequence length="226" mass="23456">MRALRERRPGPPVTGALIRPTVRALPRGPLATGAVVCLLAASLPRLLPDLRTLEAATLLLRAGAVALALGLAFLLDDPSRPTTQTTPAGRPLRLWLRAALVVPAAGLAWSGALLLIPAEARPPLAGLTLEAAALAVTALALAATSLRTTGRSEPGRGAAAALVTLVAGALLLPRGWVLFTAPDSPLWAEAHTRWSAVLAASLTVWAAGLPEPLRRHRLRLVAAIRP</sequence>
<proteinExistence type="predicted"/>
<keyword evidence="1" id="KW-0472">Membrane</keyword>
<feature type="transmembrane region" description="Helical" evidence="1">
    <location>
        <begin position="158"/>
        <end position="179"/>
    </location>
</feature>
<reference evidence="2 3" key="1">
    <citation type="submission" date="2024-09" db="EMBL/GenBank/DDBJ databases">
        <authorList>
            <person name="Sun Q."/>
            <person name="Mori K."/>
        </authorList>
    </citation>
    <scope>NUCLEOTIDE SEQUENCE [LARGE SCALE GENOMIC DNA]</scope>
    <source>
        <strain evidence="2 3">JCM 10918</strain>
    </source>
</reference>
<feature type="transmembrane region" description="Helical" evidence="1">
    <location>
        <begin position="58"/>
        <end position="75"/>
    </location>
</feature>
<evidence type="ECO:0000313" key="3">
    <source>
        <dbReference type="Proteomes" id="UP001589703"/>
    </source>
</evidence>
<dbReference type="EMBL" id="JBHMAR010000051">
    <property type="protein sequence ID" value="MFB9738544.1"/>
    <property type="molecule type" value="Genomic_DNA"/>
</dbReference>
<name>A0ABV5VL44_9ACTN</name>
<gene>
    <name evidence="2" type="ORF">ACFFRO_26035</name>
</gene>
<accession>A0ABV5VL44</accession>
<organism evidence="2 3">
    <name type="scientific">Streptomyces thermocoprophilus</name>
    <dbReference type="NCBI Taxonomy" id="78356"/>
    <lineage>
        <taxon>Bacteria</taxon>
        <taxon>Bacillati</taxon>
        <taxon>Actinomycetota</taxon>
        <taxon>Actinomycetes</taxon>
        <taxon>Kitasatosporales</taxon>
        <taxon>Streptomycetaceae</taxon>
        <taxon>Streptomyces</taxon>
    </lineage>
</organism>
<dbReference type="Proteomes" id="UP001589703">
    <property type="component" value="Unassembled WGS sequence"/>
</dbReference>
<feature type="transmembrane region" description="Helical" evidence="1">
    <location>
        <begin position="124"/>
        <end position="146"/>
    </location>
</feature>
<keyword evidence="1" id="KW-1133">Transmembrane helix</keyword>
<keyword evidence="3" id="KW-1185">Reference proteome</keyword>
<dbReference type="RefSeq" id="WP_356758986.1">
    <property type="nucleotide sequence ID" value="NZ_JBHMAR010000051.1"/>
</dbReference>
<feature type="transmembrane region" description="Helical" evidence="1">
    <location>
        <begin position="28"/>
        <end position="46"/>
    </location>
</feature>
<feature type="transmembrane region" description="Helical" evidence="1">
    <location>
        <begin position="191"/>
        <end position="209"/>
    </location>
</feature>
<evidence type="ECO:0000256" key="1">
    <source>
        <dbReference type="SAM" id="Phobius"/>
    </source>
</evidence>
<protein>
    <submittedName>
        <fullName evidence="2">ABC transporter</fullName>
    </submittedName>
</protein>
<comment type="caution">
    <text evidence="2">The sequence shown here is derived from an EMBL/GenBank/DDBJ whole genome shotgun (WGS) entry which is preliminary data.</text>
</comment>
<keyword evidence="1" id="KW-0812">Transmembrane</keyword>